<keyword evidence="4" id="KW-1185">Reference proteome</keyword>
<dbReference type="InterPro" id="IPR032710">
    <property type="entry name" value="NTF2-like_dom_sf"/>
</dbReference>
<feature type="domain" description="SnoaL-like" evidence="2">
    <location>
        <begin position="122"/>
        <end position="235"/>
    </location>
</feature>
<comment type="caution">
    <text evidence="3">The sequence shown here is derived from an EMBL/GenBank/DDBJ whole genome shotgun (WGS) entry which is preliminary data.</text>
</comment>
<dbReference type="Pfam" id="PF12680">
    <property type="entry name" value="SnoaL_2"/>
    <property type="match status" value="1"/>
</dbReference>
<evidence type="ECO:0000313" key="3">
    <source>
        <dbReference type="EMBL" id="RAI43675.1"/>
    </source>
</evidence>
<dbReference type="RefSeq" id="WP_111419466.1">
    <property type="nucleotide sequence ID" value="NZ_NPEX01000076.1"/>
</dbReference>
<gene>
    <name evidence="3" type="ORF">CH341_13010</name>
</gene>
<dbReference type="SUPFAM" id="SSF54427">
    <property type="entry name" value="NTF2-like"/>
    <property type="match status" value="1"/>
</dbReference>
<dbReference type="Gene3D" id="3.30.70.1060">
    <property type="entry name" value="Dimeric alpha+beta barrel"/>
    <property type="match status" value="1"/>
</dbReference>
<dbReference type="Gene3D" id="3.10.450.50">
    <property type="match status" value="1"/>
</dbReference>
<dbReference type="AlphaFoldDB" id="A0A327L145"/>
<evidence type="ECO:0008006" key="5">
    <source>
        <dbReference type="Google" id="ProtNLM"/>
    </source>
</evidence>
<organism evidence="3 4">
    <name type="scientific">Rhodoplanes roseus</name>
    <dbReference type="NCBI Taxonomy" id="29409"/>
    <lineage>
        <taxon>Bacteria</taxon>
        <taxon>Pseudomonadati</taxon>
        <taxon>Pseudomonadota</taxon>
        <taxon>Alphaproteobacteria</taxon>
        <taxon>Hyphomicrobiales</taxon>
        <taxon>Nitrobacteraceae</taxon>
        <taxon>Rhodoplanes</taxon>
    </lineage>
</organism>
<dbReference type="OrthoDB" id="2083380at2"/>
<evidence type="ECO:0000259" key="1">
    <source>
        <dbReference type="Pfam" id="PF02426"/>
    </source>
</evidence>
<evidence type="ECO:0000313" key="4">
    <source>
        <dbReference type="Proteomes" id="UP000249130"/>
    </source>
</evidence>
<dbReference type="InterPro" id="IPR026029">
    <property type="entry name" value="MLI_dom"/>
</dbReference>
<dbReference type="Proteomes" id="UP000249130">
    <property type="component" value="Unassembled WGS sequence"/>
</dbReference>
<dbReference type="Pfam" id="PF02426">
    <property type="entry name" value="MIase"/>
    <property type="match status" value="1"/>
</dbReference>
<proteinExistence type="predicted"/>
<sequence length="251" mass="28489">MLFYVQMRWNYQGRISQDKLWELEALEGDHGVEGIRAGFVQLYKVVSQHRIIAIVNADSLDDLDRNSMGWLPMREYLEFEQVWALRDYEGFLADVKAKFPQPGQPAPLPVPVDPAATREIATAWFRNLSEGRSEDALKLVDPDVIWDNVPPVPGVSDLAPWLGSYRGLPAVLKSFEVWAAHSKMLSFTLLGDVLVEGSRAVGIVHEHAQCLSNGNEYDLQVATFLTIRNRRIVEWRVCWDVAPLVRAYRGL</sequence>
<name>A0A327L145_9BRAD</name>
<protein>
    <recommendedName>
        <fullName evidence="5">SnoaL-like domain-containing protein</fullName>
    </recommendedName>
</protein>
<dbReference type="EMBL" id="NPEX01000076">
    <property type="protein sequence ID" value="RAI43675.1"/>
    <property type="molecule type" value="Genomic_DNA"/>
</dbReference>
<dbReference type="InterPro" id="IPR011008">
    <property type="entry name" value="Dimeric_a/b-barrel"/>
</dbReference>
<reference evidence="3 4" key="1">
    <citation type="submission" date="2017-07" db="EMBL/GenBank/DDBJ databases">
        <title>Draft Genome Sequences of Select Purple Nonsulfur Bacteria.</title>
        <authorList>
            <person name="Lasarre B."/>
            <person name="Mckinlay J.B."/>
        </authorList>
    </citation>
    <scope>NUCLEOTIDE SEQUENCE [LARGE SCALE GENOMIC DNA]</scope>
    <source>
        <strain evidence="3 4">DSM 5909</strain>
    </source>
</reference>
<dbReference type="InterPro" id="IPR037401">
    <property type="entry name" value="SnoaL-like"/>
</dbReference>
<accession>A0A327L145</accession>
<dbReference type="SUPFAM" id="SSF54909">
    <property type="entry name" value="Dimeric alpha+beta barrel"/>
    <property type="match status" value="1"/>
</dbReference>
<evidence type="ECO:0000259" key="2">
    <source>
        <dbReference type="Pfam" id="PF12680"/>
    </source>
</evidence>
<feature type="domain" description="Muconolactone isomerase" evidence="1">
    <location>
        <begin position="1"/>
        <end position="88"/>
    </location>
</feature>